<dbReference type="InterPro" id="IPR029303">
    <property type="entry name" value="CapF_C"/>
</dbReference>
<dbReference type="EMBL" id="CP132302">
    <property type="protein sequence ID" value="WLR96201.1"/>
    <property type="molecule type" value="Genomic_DNA"/>
</dbReference>
<feature type="domain" description="Capsular polysaccharide assembling protein CapF C-terminal" evidence="2">
    <location>
        <begin position="259"/>
        <end position="368"/>
    </location>
</feature>
<dbReference type="RefSeq" id="WP_306036651.1">
    <property type="nucleotide sequence ID" value="NZ_CP132302.1"/>
</dbReference>
<reference evidence="3 4" key="1">
    <citation type="submission" date="2023-08" db="EMBL/GenBank/DDBJ databases">
        <title>Pathogen: clinical or host-associated sample.</title>
        <authorList>
            <person name="Hergert J."/>
            <person name="Casey R."/>
            <person name="Wagner J."/>
            <person name="Young E.L."/>
            <person name="Oakeson K.F."/>
        </authorList>
    </citation>
    <scope>NUCLEOTIDE SEQUENCE [LARGE SCALE GENOMIC DNA]</scope>
    <source>
        <strain evidence="3 4">1760953</strain>
    </source>
</reference>
<dbReference type="Gene3D" id="3.40.50.720">
    <property type="entry name" value="NAD(P)-binding Rossmann-like Domain"/>
    <property type="match status" value="1"/>
</dbReference>
<organism evidence="3 4">
    <name type="scientific">Shinella sumterensis</name>
    <dbReference type="NCBI Taxonomy" id="1967501"/>
    <lineage>
        <taxon>Bacteria</taxon>
        <taxon>Pseudomonadati</taxon>
        <taxon>Pseudomonadota</taxon>
        <taxon>Alphaproteobacteria</taxon>
        <taxon>Hyphomicrobiales</taxon>
        <taxon>Rhizobiaceae</taxon>
        <taxon>Shinella</taxon>
    </lineage>
</organism>
<dbReference type="SUPFAM" id="SSF51735">
    <property type="entry name" value="NAD(P)-binding Rossmann-fold domains"/>
    <property type="match status" value="1"/>
</dbReference>
<dbReference type="InterPro" id="IPR036291">
    <property type="entry name" value="NAD(P)-bd_dom_sf"/>
</dbReference>
<dbReference type="InterPro" id="IPR050177">
    <property type="entry name" value="Lipid_A_modif_metabolic_enz"/>
</dbReference>
<dbReference type="Proteomes" id="UP001234585">
    <property type="component" value="Chromosome"/>
</dbReference>
<name>A0AA50CJ92_9HYPH</name>
<evidence type="ECO:0000313" key="4">
    <source>
        <dbReference type="Proteomes" id="UP001234585"/>
    </source>
</evidence>
<dbReference type="CDD" id="cd07007">
    <property type="entry name" value="cupin_CapF-like_C"/>
    <property type="match status" value="1"/>
</dbReference>
<dbReference type="Gene3D" id="2.60.120.10">
    <property type="entry name" value="Jelly Rolls"/>
    <property type="match status" value="1"/>
</dbReference>
<gene>
    <name evidence="3" type="ORF">Q9313_10720</name>
</gene>
<evidence type="ECO:0000313" key="3">
    <source>
        <dbReference type="EMBL" id="WLR96201.1"/>
    </source>
</evidence>
<accession>A0AA50CJ92</accession>
<evidence type="ECO:0000259" key="2">
    <source>
        <dbReference type="Pfam" id="PF14667"/>
    </source>
</evidence>
<proteinExistence type="predicted"/>
<sequence length="375" mass="41004">MKKMVLTGAAGLLGWHTRVRLHAHNCAARFSGEPEPFDIFALDREGFNDDQTLASAIAGADVILHFAGVNRGNPESVEQANKAIAHRLVAACQRVASKPHIVYANSIHAGLDTPYGRSKKAAEEIIRSFDPTFANLLLSHVFGEFARPDYNNVTATFIDRIIHGNESSIAAGGVVHLIHAGQVARDAIEVGLARTSGDIHFQARQINVPELYEKILSFGRDYRGAIIPELHDPFEVQLFNSFRAALFPSRTPNPLHLSTDHRGVLFEAVKTVGGGQTFLSWTEPGGTRGNHFHLQKVERFLVLQGEAKIRIRRVLNSEVHAFDVSGSAPAVVDIPTLHAHSIENTGSGPLLTLFWANEIFDPNSPDTYADPVLAE</sequence>
<dbReference type="InterPro" id="IPR001509">
    <property type="entry name" value="Epimerase_deHydtase"/>
</dbReference>
<feature type="domain" description="NAD-dependent epimerase/dehydratase" evidence="1">
    <location>
        <begin position="5"/>
        <end position="188"/>
    </location>
</feature>
<keyword evidence="4" id="KW-1185">Reference proteome</keyword>
<protein>
    <submittedName>
        <fullName evidence="3">NAD-dependent epimerase/dehydratase family protein</fullName>
    </submittedName>
</protein>
<dbReference type="InterPro" id="IPR011051">
    <property type="entry name" value="RmlC_Cupin_sf"/>
</dbReference>
<dbReference type="InterPro" id="IPR014710">
    <property type="entry name" value="RmlC-like_jellyroll"/>
</dbReference>
<dbReference type="AlphaFoldDB" id="A0AA50CJ92"/>
<dbReference type="PANTHER" id="PTHR43245">
    <property type="entry name" value="BIFUNCTIONAL POLYMYXIN RESISTANCE PROTEIN ARNA"/>
    <property type="match status" value="1"/>
</dbReference>
<dbReference type="Pfam" id="PF14667">
    <property type="entry name" value="Polysacc_synt_C"/>
    <property type="match status" value="1"/>
</dbReference>
<dbReference type="Pfam" id="PF01370">
    <property type="entry name" value="Epimerase"/>
    <property type="match status" value="1"/>
</dbReference>
<dbReference type="SUPFAM" id="SSF51182">
    <property type="entry name" value="RmlC-like cupins"/>
    <property type="match status" value="1"/>
</dbReference>
<evidence type="ECO:0000259" key="1">
    <source>
        <dbReference type="Pfam" id="PF01370"/>
    </source>
</evidence>